<keyword evidence="3" id="KW-1185">Reference proteome</keyword>
<protein>
    <submittedName>
        <fullName evidence="2">Uncharacterized protein</fullName>
    </submittedName>
</protein>
<organism evidence="2 3">
    <name type="scientific">Atlanticothrix silvestris CENA357</name>
    <dbReference type="NCBI Taxonomy" id="1725252"/>
    <lineage>
        <taxon>Bacteria</taxon>
        <taxon>Bacillati</taxon>
        <taxon>Cyanobacteriota</taxon>
        <taxon>Cyanophyceae</taxon>
        <taxon>Nostocales</taxon>
        <taxon>Nodulariaceae</taxon>
        <taxon>Atlanticothrix</taxon>
        <taxon>Atlanticothrix silvestris</taxon>
    </lineage>
</organism>
<accession>A0A8J7HK87</accession>
<evidence type="ECO:0000313" key="3">
    <source>
        <dbReference type="Proteomes" id="UP000599391"/>
    </source>
</evidence>
<proteinExistence type="predicted"/>
<dbReference type="EMBL" id="JAECZB010000021">
    <property type="protein sequence ID" value="MBH8552899.1"/>
    <property type="molecule type" value="Genomic_DNA"/>
</dbReference>
<comment type="caution">
    <text evidence="2">The sequence shown here is derived from an EMBL/GenBank/DDBJ whole genome shotgun (WGS) entry which is preliminary data.</text>
</comment>
<dbReference type="AlphaFoldDB" id="A0A8J7HK87"/>
<evidence type="ECO:0000313" key="2">
    <source>
        <dbReference type="EMBL" id="MBH8553930.1"/>
    </source>
</evidence>
<dbReference type="Proteomes" id="UP000599391">
    <property type="component" value="Unassembled WGS sequence"/>
</dbReference>
<name>A0A8J7HK87_9CYAN</name>
<sequence>MAVPVDCEPPNLKGGSHATCSTWGNPKTAVAPRCSKCRRLCRLEGSAADL</sequence>
<gene>
    <name evidence="1" type="ORF">I8751_11065</name>
    <name evidence="2" type="ORF">I8751_16435</name>
</gene>
<reference evidence="2 3" key="1">
    <citation type="journal article" date="2021" name="Int. J. Syst. Evol. Microbiol.">
        <title>Amazonocrinis nigriterrae gen. nov., sp. nov., Atlanticothrix silvestris gen. nov., sp. nov. and Dendronalium phyllosphericum gen. nov., sp. nov., nostocacean cyanobacteria from Brazilian environments.</title>
        <authorList>
            <person name="Alvarenga D.O."/>
            <person name="Andreote A.P.D."/>
            <person name="Branco L.H.Z."/>
            <person name="Delbaje E."/>
            <person name="Cruz R.B."/>
            <person name="Varani A.M."/>
            <person name="Fiore M.F."/>
        </authorList>
    </citation>
    <scope>NUCLEOTIDE SEQUENCE [LARGE SCALE GENOMIC DNA]</scope>
    <source>
        <strain evidence="2 3">CENA357</strain>
    </source>
</reference>
<evidence type="ECO:0000313" key="1">
    <source>
        <dbReference type="EMBL" id="MBH8552899.1"/>
    </source>
</evidence>
<dbReference type="EMBL" id="JAECZB010000049">
    <property type="protein sequence ID" value="MBH8553930.1"/>
    <property type="molecule type" value="Genomic_DNA"/>
</dbReference>